<evidence type="ECO:0000313" key="2">
    <source>
        <dbReference type="Proteomes" id="UP000326912"/>
    </source>
</evidence>
<keyword evidence="2" id="KW-1185">Reference proteome</keyword>
<organism evidence="1 2">
    <name type="scientific">Dictyobacter vulcani</name>
    <dbReference type="NCBI Taxonomy" id="2607529"/>
    <lineage>
        <taxon>Bacteria</taxon>
        <taxon>Bacillati</taxon>
        <taxon>Chloroflexota</taxon>
        <taxon>Ktedonobacteria</taxon>
        <taxon>Ktedonobacterales</taxon>
        <taxon>Dictyobacteraceae</taxon>
        <taxon>Dictyobacter</taxon>
    </lineage>
</organism>
<sequence length="50" mass="5756">MRSPQQYIKAMCMIHIDAWEPVGEDGAKVTPVAPTRHHIVFFVKEHHGKM</sequence>
<gene>
    <name evidence="1" type="ORF">KDW_38610</name>
</gene>
<dbReference type="Proteomes" id="UP000326912">
    <property type="component" value="Unassembled WGS sequence"/>
</dbReference>
<proteinExistence type="predicted"/>
<protein>
    <submittedName>
        <fullName evidence="1">Uncharacterized protein</fullName>
    </submittedName>
</protein>
<dbReference type="AlphaFoldDB" id="A0A5J4KUF7"/>
<evidence type="ECO:0000313" key="1">
    <source>
        <dbReference type="EMBL" id="GER89699.1"/>
    </source>
</evidence>
<reference evidence="1 2" key="1">
    <citation type="submission" date="2019-10" db="EMBL/GenBank/DDBJ databases">
        <title>Dictyobacter vulcani sp. nov., within the class Ktedonobacteria, isolated from soil of volcanic Mt. Zao.</title>
        <authorList>
            <person name="Zheng Y."/>
            <person name="Wang C.M."/>
            <person name="Sakai Y."/>
            <person name="Abe K."/>
            <person name="Yokota A."/>
            <person name="Yabe S."/>
        </authorList>
    </citation>
    <scope>NUCLEOTIDE SEQUENCE [LARGE SCALE GENOMIC DNA]</scope>
    <source>
        <strain evidence="1 2">W12</strain>
    </source>
</reference>
<comment type="caution">
    <text evidence="1">The sequence shown here is derived from an EMBL/GenBank/DDBJ whole genome shotgun (WGS) entry which is preliminary data.</text>
</comment>
<dbReference type="EMBL" id="BKZW01000002">
    <property type="protein sequence ID" value="GER89699.1"/>
    <property type="molecule type" value="Genomic_DNA"/>
</dbReference>
<accession>A0A5J4KUF7</accession>
<name>A0A5J4KUF7_9CHLR</name>